<keyword evidence="3" id="KW-1185">Reference proteome</keyword>
<dbReference type="InterPro" id="IPR027417">
    <property type="entry name" value="P-loop_NTPase"/>
</dbReference>
<dbReference type="RefSeq" id="XP_001026732.2">
    <property type="nucleotide sequence ID" value="XM_001026732.2"/>
</dbReference>
<organism evidence="2 3">
    <name type="scientific">Tetrahymena thermophila (strain SB210)</name>
    <dbReference type="NCBI Taxonomy" id="312017"/>
    <lineage>
        <taxon>Eukaryota</taxon>
        <taxon>Sar</taxon>
        <taxon>Alveolata</taxon>
        <taxon>Ciliophora</taxon>
        <taxon>Intramacronucleata</taxon>
        <taxon>Oligohymenophorea</taxon>
        <taxon>Hymenostomatida</taxon>
        <taxon>Tetrahymenina</taxon>
        <taxon>Tetrahymenidae</taxon>
        <taxon>Tetrahymena</taxon>
    </lineage>
</organism>
<name>Q24FH1_TETTS</name>
<dbReference type="GO" id="GO:0005525">
    <property type="term" value="F:GTP binding"/>
    <property type="evidence" value="ECO:0007669"/>
    <property type="project" value="InterPro"/>
</dbReference>
<evidence type="ECO:0000259" key="1">
    <source>
        <dbReference type="Pfam" id="PF01926"/>
    </source>
</evidence>
<evidence type="ECO:0000313" key="2">
    <source>
        <dbReference type="EMBL" id="EAS06487.2"/>
    </source>
</evidence>
<dbReference type="Gene3D" id="3.40.50.300">
    <property type="entry name" value="P-loop containing nucleotide triphosphate hydrolases"/>
    <property type="match status" value="1"/>
</dbReference>
<dbReference type="EMBL" id="GG662285">
    <property type="protein sequence ID" value="EAS06487.2"/>
    <property type="molecule type" value="Genomic_DNA"/>
</dbReference>
<dbReference type="AlphaFoldDB" id="Q24FH1"/>
<protein>
    <submittedName>
        <fullName evidence="2">50S ribosome-binding GTPase</fullName>
    </submittedName>
</protein>
<feature type="domain" description="G" evidence="1">
    <location>
        <begin position="28"/>
        <end position="138"/>
    </location>
</feature>
<reference evidence="3" key="1">
    <citation type="journal article" date="2006" name="PLoS Biol.">
        <title>Macronuclear genome sequence of the ciliate Tetrahymena thermophila, a model eukaryote.</title>
        <authorList>
            <person name="Eisen J.A."/>
            <person name="Coyne R.S."/>
            <person name="Wu M."/>
            <person name="Wu D."/>
            <person name="Thiagarajan M."/>
            <person name="Wortman J.R."/>
            <person name="Badger J.H."/>
            <person name="Ren Q."/>
            <person name="Amedeo P."/>
            <person name="Jones K.M."/>
            <person name="Tallon L.J."/>
            <person name="Delcher A.L."/>
            <person name="Salzberg S.L."/>
            <person name="Silva J.C."/>
            <person name="Haas B.J."/>
            <person name="Majoros W.H."/>
            <person name="Farzad M."/>
            <person name="Carlton J.M."/>
            <person name="Smith R.K. Jr."/>
            <person name="Garg J."/>
            <person name="Pearlman R.E."/>
            <person name="Karrer K.M."/>
            <person name="Sun L."/>
            <person name="Manning G."/>
            <person name="Elde N.C."/>
            <person name="Turkewitz A.P."/>
            <person name="Asai D.J."/>
            <person name="Wilkes D.E."/>
            <person name="Wang Y."/>
            <person name="Cai H."/>
            <person name="Collins K."/>
            <person name="Stewart B.A."/>
            <person name="Lee S.R."/>
            <person name="Wilamowska K."/>
            <person name="Weinberg Z."/>
            <person name="Ruzzo W.L."/>
            <person name="Wloga D."/>
            <person name="Gaertig J."/>
            <person name="Frankel J."/>
            <person name="Tsao C.-C."/>
            <person name="Gorovsky M.A."/>
            <person name="Keeling P.J."/>
            <person name="Waller R.F."/>
            <person name="Patron N.J."/>
            <person name="Cherry J.M."/>
            <person name="Stover N.A."/>
            <person name="Krieger C.J."/>
            <person name="del Toro C."/>
            <person name="Ryder H.F."/>
            <person name="Williamson S.C."/>
            <person name="Barbeau R.A."/>
            <person name="Hamilton E.P."/>
            <person name="Orias E."/>
        </authorList>
    </citation>
    <scope>NUCLEOTIDE SEQUENCE [LARGE SCALE GENOMIC DNA]</scope>
    <source>
        <strain evidence="3">SB210</strain>
    </source>
</reference>
<proteinExistence type="predicted"/>
<dbReference type="KEGG" id="tet:TTHERM_00864920"/>
<dbReference type="OrthoDB" id="8954335at2759"/>
<dbReference type="Proteomes" id="UP000009168">
    <property type="component" value="Unassembled WGS sequence"/>
</dbReference>
<sequence length="334" mass="39426">MTENSYSKHLFFTHSKMNTEQSCPFGILIGSVGTGKTTLFNKLVNKNQIDQDIEFSEATHCIYGQFANQKKFRIIDSLGSCDENTKSMNALSLKLAQIEGTINRIFLLIKYERLGPMQNKFSEQIYYLQDWKKFITVVITHWDREDTPENRKSYENIKAMLTDNDPDSDLQYPFIFVGKESNNQQLQEVFYNNLCQSNPIGLEIELPKLKLSLNENMHLFINQQKQKFNMISDSVFKKMIKHNQNDKKKLLEDFIQNVSFETQNLINNFLNKYRKEITEIEINLYFLEIKMYIFKTFENINSHQNQSFTTLKPINKKKRSFFSSVCNKFTNFIK</sequence>
<dbReference type="SUPFAM" id="SSF52540">
    <property type="entry name" value="P-loop containing nucleoside triphosphate hydrolases"/>
    <property type="match status" value="1"/>
</dbReference>
<gene>
    <name evidence="2" type="ORF">TTHERM_00864920</name>
</gene>
<dbReference type="InterPro" id="IPR006073">
    <property type="entry name" value="GTP-bd"/>
</dbReference>
<accession>Q24FH1</accession>
<dbReference type="InParanoid" id="Q24FH1"/>
<evidence type="ECO:0000313" key="3">
    <source>
        <dbReference type="Proteomes" id="UP000009168"/>
    </source>
</evidence>
<dbReference type="GeneID" id="7827909"/>
<dbReference type="CDD" id="cd00882">
    <property type="entry name" value="Ras_like_GTPase"/>
    <property type="match status" value="1"/>
</dbReference>
<dbReference type="HOGENOM" id="CLU_1362815_0_0_1"/>
<dbReference type="Pfam" id="PF01926">
    <property type="entry name" value="MMR_HSR1"/>
    <property type="match status" value="1"/>
</dbReference>